<dbReference type="Gene3D" id="3.80.10.10">
    <property type="entry name" value="Ribonuclease Inhibitor"/>
    <property type="match status" value="1"/>
</dbReference>
<dbReference type="InParanoid" id="B9RWN2"/>
<dbReference type="eggNOG" id="KOG0619">
    <property type="taxonomic scope" value="Eukaryota"/>
</dbReference>
<name>B9RWN2_RICCO</name>
<dbReference type="FunFam" id="3.80.10.10:FF:000024">
    <property type="entry name" value="Somatic embryogenesis receptor kinase 1"/>
    <property type="match status" value="1"/>
</dbReference>
<organism evidence="7 8">
    <name type="scientific">Ricinus communis</name>
    <name type="common">Castor bean</name>
    <dbReference type="NCBI Taxonomy" id="3988"/>
    <lineage>
        <taxon>Eukaryota</taxon>
        <taxon>Viridiplantae</taxon>
        <taxon>Streptophyta</taxon>
        <taxon>Embryophyta</taxon>
        <taxon>Tracheophyta</taxon>
        <taxon>Spermatophyta</taxon>
        <taxon>Magnoliopsida</taxon>
        <taxon>eudicotyledons</taxon>
        <taxon>Gunneridae</taxon>
        <taxon>Pentapetalae</taxon>
        <taxon>rosids</taxon>
        <taxon>fabids</taxon>
        <taxon>Malpighiales</taxon>
        <taxon>Euphorbiaceae</taxon>
        <taxon>Acalyphoideae</taxon>
        <taxon>Acalypheae</taxon>
        <taxon>Ricinus</taxon>
    </lineage>
</organism>
<dbReference type="PANTHER" id="PTHR47988">
    <property type="entry name" value="SOMATIC EMBRYOGENESIS RECEPTOR KINASE 1"/>
    <property type="match status" value="1"/>
</dbReference>
<reference evidence="8" key="1">
    <citation type="journal article" date="2010" name="Nat. Biotechnol.">
        <title>Draft genome sequence of the oilseed species Ricinus communis.</title>
        <authorList>
            <person name="Chan A.P."/>
            <person name="Crabtree J."/>
            <person name="Zhao Q."/>
            <person name="Lorenzi H."/>
            <person name="Orvis J."/>
            <person name="Puiu D."/>
            <person name="Melake-Berhan A."/>
            <person name="Jones K.M."/>
            <person name="Redman J."/>
            <person name="Chen G."/>
            <person name="Cahoon E.B."/>
            <person name="Gedil M."/>
            <person name="Stanke M."/>
            <person name="Haas B.J."/>
            <person name="Wortman J.R."/>
            <person name="Fraser-Liggett C.M."/>
            <person name="Ravel J."/>
            <person name="Rabinowicz P.D."/>
        </authorList>
    </citation>
    <scope>NUCLEOTIDE SEQUENCE [LARGE SCALE GENOMIC DNA]</scope>
    <source>
        <strain evidence="8">cv. Hale</strain>
    </source>
</reference>
<keyword evidence="7" id="KW-0418">Kinase</keyword>
<dbReference type="KEGG" id="rcu:8265644"/>
<keyword evidence="2 4" id="KW-0732">Signal</keyword>
<evidence type="ECO:0000313" key="8">
    <source>
        <dbReference type="Proteomes" id="UP000008311"/>
    </source>
</evidence>
<protein>
    <submittedName>
        <fullName evidence="7">Serine-threonine protein kinase, plant-type, putative</fullName>
    </submittedName>
</protein>
<feature type="chain" id="PRO_5002888753" evidence="4">
    <location>
        <begin position="26"/>
        <end position="203"/>
    </location>
</feature>
<dbReference type="AlphaFoldDB" id="B9RWN2"/>
<dbReference type="GO" id="GO:0005886">
    <property type="term" value="C:plasma membrane"/>
    <property type="evidence" value="ECO:0000318"/>
    <property type="project" value="GO_Central"/>
</dbReference>
<dbReference type="OrthoDB" id="406235at2759"/>
<dbReference type="Proteomes" id="UP000008311">
    <property type="component" value="Unassembled WGS sequence"/>
</dbReference>
<dbReference type="Pfam" id="PF23598">
    <property type="entry name" value="LRR_14"/>
    <property type="match status" value="1"/>
</dbReference>
<evidence type="ECO:0000259" key="6">
    <source>
        <dbReference type="Pfam" id="PF23598"/>
    </source>
</evidence>
<evidence type="ECO:0000259" key="5">
    <source>
        <dbReference type="Pfam" id="PF08263"/>
    </source>
</evidence>
<sequence>MASLYVFCASLTLAIILTLVPAGYGNVEGDALIALRNSLSDPNNVLSSWDQNLVDPCTWFHITCNQDSQVTRIDLARENLSGPLVPDLKELQNLQYMSIYGNQIDGSIPAEFGDLKSLLSLDLYENNISGTIPASLGKLNSLLFLRLNNNRITGSIPKEIADIPSLTVLDLSNNDLCGAVPPGLEHISTVHLENNPRLGQPCP</sequence>
<dbReference type="STRING" id="3988.B9RWN2"/>
<evidence type="ECO:0000256" key="1">
    <source>
        <dbReference type="ARBA" id="ARBA00022614"/>
    </source>
</evidence>
<dbReference type="GO" id="GO:0004675">
    <property type="term" value="F:transmembrane receptor protein serine/threonine kinase activity"/>
    <property type="evidence" value="ECO:0000318"/>
    <property type="project" value="GO_Central"/>
</dbReference>
<feature type="domain" description="Leucine-rich repeat-containing N-terminal plant-type" evidence="5">
    <location>
        <begin position="27"/>
        <end position="65"/>
    </location>
</feature>
<evidence type="ECO:0000313" key="7">
    <source>
        <dbReference type="EMBL" id="EEF44284.1"/>
    </source>
</evidence>
<evidence type="ECO:0000256" key="4">
    <source>
        <dbReference type="SAM" id="SignalP"/>
    </source>
</evidence>
<evidence type="ECO:0000256" key="2">
    <source>
        <dbReference type="ARBA" id="ARBA00022729"/>
    </source>
</evidence>
<gene>
    <name evidence="7" type="ORF">RCOM_1022620</name>
</gene>
<accession>B9RWN2</accession>
<dbReference type="InterPro" id="IPR055414">
    <property type="entry name" value="LRR_R13L4/SHOC2-like"/>
</dbReference>
<dbReference type="EMBL" id="EQ973823">
    <property type="protein sequence ID" value="EEF44284.1"/>
    <property type="molecule type" value="Genomic_DNA"/>
</dbReference>
<dbReference type="SUPFAM" id="SSF52058">
    <property type="entry name" value="L domain-like"/>
    <property type="match status" value="1"/>
</dbReference>
<evidence type="ECO:0000256" key="3">
    <source>
        <dbReference type="ARBA" id="ARBA00022737"/>
    </source>
</evidence>
<keyword evidence="7" id="KW-0808">Transferase</keyword>
<keyword evidence="1" id="KW-0433">Leucine-rich repeat</keyword>
<proteinExistence type="predicted"/>
<keyword evidence="8" id="KW-1185">Reference proteome</keyword>
<dbReference type="GO" id="GO:0007165">
    <property type="term" value="P:signal transduction"/>
    <property type="evidence" value="ECO:0000318"/>
    <property type="project" value="GO_Central"/>
</dbReference>
<feature type="signal peptide" evidence="4">
    <location>
        <begin position="1"/>
        <end position="25"/>
    </location>
</feature>
<dbReference type="InterPro" id="IPR032675">
    <property type="entry name" value="LRR_dom_sf"/>
</dbReference>
<dbReference type="Pfam" id="PF08263">
    <property type="entry name" value="LRRNT_2"/>
    <property type="match status" value="1"/>
</dbReference>
<keyword evidence="3" id="KW-0677">Repeat</keyword>
<dbReference type="InterPro" id="IPR013210">
    <property type="entry name" value="LRR_N_plant-typ"/>
</dbReference>
<dbReference type="PRINTS" id="PR00019">
    <property type="entry name" value="LEURICHRPT"/>
</dbReference>
<feature type="domain" description="Disease resistance R13L4/SHOC-2-like LRR" evidence="6">
    <location>
        <begin position="85"/>
        <end position="174"/>
    </location>
</feature>